<dbReference type="EMBL" id="VBOU01000076">
    <property type="protein sequence ID" value="TMQ54148.1"/>
    <property type="molecule type" value="Genomic_DNA"/>
</dbReference>
<comment type="similarity">
    <text evidence="1">Belongs to the DinB family.</text>
</comment>
<evidence type="ECO:0000256" key="1">
    <source>
        <dbReference type="ARBA" id="ARBA00008635"/>
    </source>
</evidence>
<dbReference type="InterPro" id="IPR007837">
    <property type="entry name" value="DinB"/>
</dbReference>
<feature type="binding site" evidence="3">
    <location>
        <position position="133"/>
    </location>
    <ligand>
        <name>a divalent metal cation</name>
        <dbReference type="ChEBI" id="CHEBI:60240"/>
    </ligand>
</feature>
<dbReference type="SUPFAM" id="SSF109854">
    <property type="entry name" value="DinB/YfiT-like putative metalloenzymes"/>
    <property type="match status" value="1"/>
</dbReference>
<evidence type="ECO:0000313" key="6">
    <source>
        <dbReference type="Proteomes" id="UP000317366"/>
    </source>
</evidence>
<evidence type="ECO:0000313" key="7">
    <source>
        <dbReference type="Proteomes" id="UP000319829"/>
    </source>
</evidence>
<dbReference type="Gene3D" id="1.20.120.450">
    <property type="entry name" value="dinb family like domain"/>
    <property type="match status" value="1"/>
</dbReference>
<dbReference type="InterPro" id="IPR034660">
    <property type="entry name" value="DinB/YfiT-like"/>
</dbReference>
<feature type="binding site" evidence="3">
    <location>
        <position position="137"/>
    </location>
    <ligand>
        <name>a divalent metal cation</name>
        <dbReference type="ChEBI" id="CHEBI:60240"/>
    </ligand>
</feature>
<dbReference type="AlphaFoldDB" id="A0A538TGK4"/>
<dbReference type="Proteomes" id="UP000319829">
    <property type="component" value="Unassembled WGS sequence"/>
</dbReference>
<proteinExistence type="inferred from homology"/>
<dbReference type="Pfam" id="PF05163">
    <property type="entry name" value="DinB"/>
    <property type="match status" value="1"/>
</dbReference>
<evidence type="ECO:0008006" key="8">
    <source>
        <dbReference type="Google" id="ProtNLM"/>
    </source>
</evidence>
<keyword evidence="2 3" id="KW-0479">Metal-binding</keyword>
<gene>
    <name evidence="4" type="ORF">E6K74_07180</name>
    <name evidence="5" type="ORF">E6K77_06485</name>
</gene>
<evidence type="ECO:0000313" key="5">
    <source>
        <dbReference type="EMBL" id="TMQ62763.1"/>
    </source>
</evidence>
<dbReference type="GO" id="GO:0046872">
    <property type="term" value="F:metal ion binding"/>
    <property type="evidence" value="ECO:0007669"/>
    <property type="project" value="UniProtKB-KW"/>
</dbReference>
<dbReference type="EMBL" id="VBOX01000068">
    <property type="protein sequence ID" value="TMQ62763.1"/>
    <property type="molecule type" value="Genomic_DNA"/>
</dbReference>
<accession>A0A538TGK4</accession>
<sequence>MPHLNEIETFRAVWDREAQGTIRLLEALPTGQYDYRPDPKGRSIGELAWHLSEIDGCVSFGVVERRFKPEDTLPELVRPREVGLLAPGYRRVHELAMARLDKVKNEELESSVTFFDGSPMTIRDVLWVGLLHHMIHHRAQLALMCRMAGGIPPGLYGPNREEMQAMRAQMQAAKG</sequence>
<name>A0A538TGK4_UNCEI</name>
<evidence type="ECO:0000256" key="2">
    <source>
        <dbReference type="ARBA" id="ARBA00022723"/>
    </source>
</evidence>
<evidence type="ECO:0000313" key="4">
    <source>
        <dbReference type="EMBL" id="TMQ54148.1"/>
    </source>
</evidence>
<dbReference type="Proteomes" id="UP000317366">
    <property type="component" value="Unassembled WGS sequence"/>
</dbReference>
<feature type="binding site" evidence="3">
    <location>
        <position position="50"/>
    </location>
    <ligand>
        <name>a divalent metal cation</name>
        <dbReference type="ChEBI" id="CHEBI:60240"/>
    </ligand>
</feature>
<protein>
    <recommendedName>
        <fullName evidence="8">DinB family protein</fullName>
    </recommendedName>
</protein>
<comment type="caution">
    <text evidence="5">The sequence shown here is derived from an EMBL/GenBank/DDBJ whole genome shotgun (WGS) entry which is preliminary data.</text>
</comment>
<reference evidence="6 7" key="1">
    <citation type="journal article" date="2019" name="Nat. Microbiol.">
        <title>Mediterranean grassland soil C-N compound turnover is dependent on rainfall and depth, and is mediated by genomically divergent microorganisms.</title>
        <authorList>
            <person name="Diamond S."/>
            <person name="Andeer P.F."/>
            <person name="Li Z."/>
            <person name="Crits-Christoph A."/>
            <person name="Burstein D."/>
            <person name="Anantharaman K."/>
            <person name="Lane K.R."/>
            <person name="Thomas B.C."/>
            <person name="Pan C."/>
            <person name="Northen T.R."/>
            <person name="Banfield J.F."/>
        </authorList>
    </citation>
    <scope>NUCLEOTIDE SEQUENCE [LARGE SCALE GENOMIC DNA]</scope>
    <source>
        <strain evidence="4">WS_4</strain>
        <strain evidence="5">WS_7</strain>
    </source>
</reference>
<organism evidence="5 6">
    <name type="scientific">Eiseniibacteriota bacterium</name>
    <dbReference type="NCBI Taxonomy" id="2212470"/>
    <lineage>
        <taxon>Bacteria</taxon>
        <taxon>Candidatus Eiseniibacteriota</taxon>
    </lineage>
</organism>
<evidence type="ECO:0000256" key="3">
    <source>
        <dbReference type="PIRSR" id="PIRSR607837-1"/>
    </source>
</evidence>